<evidence type="ECO:0000313" key="2">
    <source>
        <dbReference type="Proteomes" id="UP001165960"/>
    </source>
</evidence>
<dbReference type="Proteomes" id="UP001165960">
    <property type="component" value="Unassembled WGS sequence"/>
</dbReference>
<name>A0ACC2TGB9_9FUNG</name>
<keyword evidence="2" id="KW-1185">Reference proteome</keyword>
<organism evidence="1 2">
    <name type="scientific">Entomophthora muscae</name>
    <dbReference type="NCBI Taxonomy" id="34485"/>
    <lineage>
        <taxon>Eukaryota</taxon>
        <taxon>Fungi</taxon>
        <taxon>Fungi incertae sedis</taxon>
        <taxon>Zoopagomycota</taxon>
        <taxon>Entomophthoromycotina</taxon>
        <taxon>Entomophthoromycetes</taxon>
        <taxon>Entomophthorales</taxon>
        <taxon>Entomophthoraceae</taxon>
        <taxon>Entomophthora</taxon>
    </lineage>
</organism>
<accession>A0ACC2TGB9</accession>
<gene>
    <name evidence="1" type="primary">RAV1_1</name>
    <name evidence="1" type="ORF">DSO57_1016498</name>
</gene>
<evidence type="ECO:0000313" key="1">
    <source>
        <dbReference type="EMBL" id="KAJ9073451.1"/>
    </source>
</evidence>
<comment type="caution">
    <text evidence="1">The sequence shown here is derived from an EMBL/GenBank/DDBJ whole genome shotgun (WGS) entry which is preliminary data.</text>
</comment>
<sequence length="1671" mass="188684">MFPFQLCTGKVNPFPRVLHFSYLGPNLLLIYGCINRLIISSWRGQLIQYIVLEQDQDIRSVSLSPISGKIAISCHKSIQLFTLKTPASEKDLRWTHEASFELDAIISGVSWFDGDKLLISGSGLSIWELANGRWASIWSERSSSEIYLAESSPDFQLVGITHKYDRLVKIWSPGLAGNNQTRQFGYIKHPRAVTNIGWHKRKNDGPPILFTSCLDGIFRAWAPTNPNSPCQFYLCASVEPSPWVTEMDDKNTISHCAPLHWIDSTVISELAHEEILRREKHQRSSSEEARQSMYDSELICLQELIENPLTLLFQVQADGALVVWKLEGLNRFPYTTPKAYNVARIPAAVRPCDEPSFFGACFVTSSPASMQLKDSRYPMEFSILVQNQDLEMDHYTLNFSQVLLAKNGGSELSSQTTWTGHRSQVLQMVSSTTSRLQEPCFATRTTNEIGFWRALNHPGSSQPLNQTHMAFHEDRITDMAWVTSGCLAVADSNSCHVYYTQEGGACRRHSLDCPYEISHIDKLVVAPATGNDTFHILAECLATQECFEWEIVISDLVSINASFKQRIMIPECSGLYGWRLDPLAGDNPLSIASFTKDGRQLNVSGLESGSWRNVGAFELSMSNPDTLTCGPEGLILLASLESRLEKQFFIIDTRLAEFGIIQEYSLEFRIKDIKVIKWLPSFTGRALLGIATTDSVHILCQNDPTWTCIGKATLPEWIEGATRRSSHIDDFVFSPDGTVAACVNGLVVCLGKWLASEDPASEQASTNTLLALNDALRPRIPHHHPEFLIELFRWGDVDGISRLLVHMEDSITHQDILCDSVTLIIPPLPFENFFPEASQEKEAASGLESLFTLGNDARRELSEYQINSLCDALKAYAVEDLVLEERLRLVSIIKMFFTAKPLRSSADGLGFQFILDAYLAHAGSPENVALPSSSLLAAFHSTMQDILLTSCLTLYNRHVPDAPMLWPTLKSFGIVYWIRDDSILRREAETLARNQYLKEKDPVECSLIYLALDKKRLLLSLWKNASYHSDHAVMVKFLSNDFSLERWKTAAQKNAFKLIGKQRYEYAAAFFILGGQLKDAVSLCIRYLKDMELALLICRCSEGIYGEVAQNLIKSHLLPDAISRGDRPTISMMLWWISEKSLSISSLSCSLEWLCQQLSPRIDYNSQSPATVSLPVYLRFKHIPINLRQDTAPQNVEDEGNIFLRTATSYEAQGLTTLALYALKKWDIALEDNAASCMDWEWGASNHKRPSQQQDPAIHSGQINFDDWSWGSTTTTRTVGQTLFDSTPKSKQVATLGMQSALSSHKLQMVQNYQRCLLLRMGQEVVDSLRVSKVPGLLPKALIYSYLDGVKSSIQHVCRMVDVEEVAFDKSLVQWCCEKNVPLLGFELIFQGILSQELTGQWLMDALFSECDLLVSICFDKEINAYYHPNTFRDWIHVAIRDYPRWSVALRLNGQASVTTSQLQSTMTVLLTVYLFVLVKERNYVKLLSLLKQWQNLNASIKNDLHQLEPLLEQILKDHREVHTFDADLDAPWDLDFDIGNDLQIKYKDADTSQAPLENNCESIFQETGLFCDIFSFVIAELEQLILDYNPNSEVSPKLASLSYTLLAPLLHLHQELTSLRETLLERPEEKSFALPPLLQVPPDVVHDTFLLASYFSQIRLFLKDQGFHPK</sequence>
<dbReference type="EMBL" id="QTSX02002907">
    <property type="protein sequence ID" value="KAJ9073451.1"/>
    <property type="molecule type" value="Genomic_DNA"/>
</dbReference>
<protein>
    <submittedName>
        <fullName evidence="1">Regulator of (H+)-ATPase in vacuolar membrane</fullName>
    </submittedName>
</protein>
<reference evidence="1" key="1">
    <citation type="submission" date="2022-04" db="EMBL/GenBank/DDBJ databases">
        <title>Genome of the entomopathogenic fungus Entomophthora muscae.</title>
        <authorList>
            <person name="Elya C."/>
            <person name="Lovett B.R."/>
            <person name="Lee E."/>
            <person name="Macias A.M."/>
            <person name="Hajek A.E."/>
            <person name="De Bivort B.L."/>
            <person name="Kasson M.T."/>
            <person name="De Fine Licht H.H."/>
            <person name="Stajich J.E."/>
        </authorList>
    </citation>
    <scope>NUCLEOTIDE SEQUENCE</scope>
    <source>
        <strain evidence="1">Berkeley</strain>
    </source>
</reference>
<proteinExistence type="predicted"/>